<feature type="transmembrane region" description="Helical" evidence="2">
    <location>
        <begin position="352"/>
        <end position="381"/>
    </location>
</feature>
<feature type="transmembrane region" description="Helical" evidence="2">
    <location>
        <begin position="276"/>
        <end position="296"/>
    </location>
</feature>
<feature type="transmembrane region" description="Helical" evidence="2">
    <location>
        <begin position="451"/>
        <end position="471"/>
    </location>
</feature>
<feature type="transmembrane region" description="Helical" evidence="2">
    <location>
        <begin position="491"/>
        <end position="510"/>
    </location>
</feature>
<evidence type="ECO:0000313" key="4">
    <source>
        <dbReference type="EMBL" id="QDT61959.1"/>
    </source>
</evidence>
<evidence type="ECO:0000256" key="1">
    <source>
        <dbReference type="SAM" id="MobiDB-lite"/>
    </source>
</evidence>
<dbReference type="PANTHER" id="PTHR43471">
    <property type="entry name" value="ABC TRANSPORTER PERMEASE"/>
    <property type="match status" value="1"/>
</dbReference>
<gene>
    <name evidence="4" type="primary">ybhS</name>
    <name evidence="4" type="ORF">SV7mr_45000</name>
</gene>
<feature type="transmembrane region" description="Helical" evidence="2">
    <location>
        <begin position="401"/>
        <end position="423"/>
    </location>
</feature>
<feature type="compositionally biased region" description="Low complexity" evidence="1">
    <location>
        <begin position="12"/>
        <end position="27"/>
    </location>
</feature>
<keyword evidence="2" id="KW-0812">Transmembrane</keyword>
<feature type="domain" description="CAAX prenyl protease 2/Lysostaphin resistance protein A-like" evidence="3">
    <location>
        <begin position="580"/>
        <end position="672"/>
    </location>
</feature>
<dbReference type="NCBIfam" id="NF041647">
    <property type="entry name" value="ABC_perm_CPBP"/>
    <property type="match status" value="1"/>
</dbReference>
<evidence type="ECO:0000313" key="5">
    <source>
        <dbReference type="Proteomes" id="UP000315003"/>
    </source>
</evidence>
<dbReference type="PANTHER" id="PTHR43471:SF3">
    <property type="entry name" value="ABC TRANSPORTER PERMEASE PROTEIN NATB"/>
    <property type="match status" value="1"/>
</dbReference>
<feature type="transmembrane region" description="Helical" evidence="2">
    <location>
        <begin position="55"/>
        <end position="73"/>
    </location>
</feature>
<sequence>MSQSSEPNTDQTSDSSPSFESTSVSKTSVSLRSSRRLLRMCKKEMLETLRDRRTMITLVMMPLLLYPLLGMAFNRFLYNYAAGASEETAYRIGVDTEAEGETLLRWLEDPRSQPPEEILNASDGKLAKFKVLFSGEAGNDTLQSLKNNEIDLAAKVTAGQPPLLELTSYEGDAGSAGARRILVERLEWLRLALAEEVAKQAQEQYQPPAQVTLASIGEPAAPSALGTVIPLVLVLMTITGAVYPAIDLTAGERERGTMEALMASPVPRSSILLSKYVAVVTVALLTALANLVAMFMTLWASQLLPLVTGQEDGLPWLAMVQILGLLVLFSGFFAAVLLSLTSYARSFKEAQAYLIPIMLLSLTPGVLSLMPGVTLSGPMAIAPLVNIVLLAREVLQGTAQAGPAMLTVISTVGYAFAAISIAAKLFGGDAVSRTSGASIAGLFTRPANMKLVPTTQAAAMTLALLVPLYYLSSNFLVQFGTTLELSLANKLLLSALALILAFGLFPWLVARFNRCQLSTTYQLKSPSALSIVGAVLVGIGAWGVMQELFLLADAMGIRGLDDEKIAQAKETARQLQDVPLVILLFAMALTPAVVEEFCFRGFLFTALKRLMTPWRLIFVTALVFGLFHVVTGNMLLPERFLPTTAMGVILGWIAWKTQSIWPGIVAHFSYNGLLMTIGKYRDQLDWLGSTDGESKHLPMSWLIPLVIVTIVGLLIVHVASVVKSDAVTQEVHPGA</sequence>
<dbReference type="Proteomes" id="UP000315003">
    <property type="component" value="Chromosome"/>
</dbReference>
<dbReference type="GO" id="GO:0004175">
    <property type="term" value="F:endopeptidase activity"/>
    <property type="evidence" value="ECO:0007669"/>
    <property type="project" value="UniProtKB-ARBA"/>
</dbReference>
<reference evidence="4 5" key="1">
    <citation type="submission" date="2019-02" db="EMBL/GenBank/DDBJ databases">
        <title>Deep-cultivation of Planctomycetes and their phenomic and genomic characterization uncovers novel biology.</title>
        <authorList>
            <person name="Wiegand S."/>
            <person name="Jogler M."/>
            <person name="Boedeker C."/>
            <person name="Pinto D."/>
            <person name="Vollmers J."/>
            <person name="Rivas-Marin E."/>
            <person name="Kohn T."/>
            <person name="Peeters S.H."/>
            <person name="Heuer A."/>
            <person name="Rast P."/>
            <person name="Oberbeckmann S."/>
            <person name="Bunk B."/>
            <person name="Jeske O."/>
            <person name="Meyerdierks A."/>
            <person name="Storesund J.E."/>
            <person name="Kallscheuer N."/>
            <person name="Luecker S."/>
            <person name="Lage O.M."/>
            <person name="Pohl T."/>
            <person name="Merkel B.J."/>
            <person name="Hornburger P."/>
            <person name="Mueller R.-W."/>
            <person name="Bruemmer F."/>
            <person name="Labrenz M."/>
            <person name="Spormann A.M."/>
            <person name="Op den Camp H."/>
            <person name="Overmann J."/>
            <person name="Amann R."/>
            <person name="Jetten M.S.M."/>
            <person name="Mascher T."/>
            <person name="Medema M.H."/>
            <person name="Devos D.P."/>
            <person name="Kaster A.-K."/>
            <person name="Ovreas L."/>
            <person name="Rohde M."/>
            <person name="Galperin M.Y."/>
            <person name="Jogler C."/>
        </authorList>
    </citation>
    <scope>NUCLEOTIDE SEQUENCE [LARGE SCALE GENOMIC DNA]</scope>
    <source>
        <strain evidence="4 5">SV_7m_r</strain>
    </source>
</reference>
<keyword evidence="5" id="KW-1185">Reference proteome</keyword>
<dbReference type="Pfam" id="PF12679">
    <property type="entry name" value="ABC2_membrane_2"/>
    <property type="match status" value="1"/>
</dbReference>
<dbReference type="GO" id="GO:0140359">
    <property type="term" value="F:ABC-type transporter activity"/>
    <property type="evidence" value="ECO:0007669"/>
    <property type="project" value="InterPro"/>
</dbReference>
<feature type="transmembrane region" description="Helical" evidence="2">
    <location>
        <begin position="701"/>
        <end position="722"/>
    </location>
</feature>
<dbReference type="GO" id="GO:0005886">
    <property type="term" value="C:plasma membrane"/>
    <property type="evidence" value="ECO:0007669"/>
    <property type="project" value="UniProtKB-SubCell"/>
</dbReference>
<organism evidence="4 5">
    <name type="scientific">Stieleria bergensis</name>
    <dbReference type="NCBI Taxonomy" id="2528025"/>
    <lineage>
        <taxon>Bacteria</taxon>
        <taxon>Pseudomonadati</taxon>
        <taxon>Planctomycetota</taxon>
        <taxon>Planctomycetia</taxon>
        <taxon>Pirellulales</taxon>
        <taxon>Pirellulaceae</taxon>
        <taxon>Stieleria</taxon>
    </lineage>
</organism>
<protein>
    <submittedName>
        <fullName evidence="4">Inner membrane transport permease YbhS</fullName>
    </submittedName>
</protein>
<feature type="region of interest" description="Disordered" evidence="1">
    <location>
        <begin position="1"/>
        <end position="27"/>
    </location>
</feature>
<evidence type="ECO:0000256" key="2">
    <source>
        <dbReference type="SAM" id="Phobius"/>
    </source>
</evidence>
<feature type="transmembrane region" description="Helical" evidence="2">
    <location>
        <begin position="616"/>
        <end position="636"/>
    </location>
</feature>
<keyword evidence="2" id="KW-0472">Membrane</keyword>
<feature type="transmembrane region" description="Helical" evidence="2">
    <location>
        <begin position="580"/>
        <end position="604"/>
    </location>
</feature>
<proteinExistence type="predicted"/>
<dbReference type="GO" id="GO:0080120">
    <property type="term" value="P:CAAX-box protein maturation"/>
    <property type="evidence" value="ECO:0007669"/>
    <property type="project" value="UniProtKB-ARBA"/>
</dbReference>
<feature type="transmembrane region" description="Helical" evidence="2">
    <location>
        <begin position="531"/>
        <end position="552"/>
    </location>
</feature>
<feature type="compositionally biased region" description="Polar residues" evidence="1">
    <location>
        <begin position="1"/>
        <end position="11"/>
    </location>
</feature>
<evidence type="ECO:0000259" key="3">
    <source>
        <dbReference type="Pfam" id="PF02517"/>
    </source>
</evidence>
<feature type="transmembrane region" description="Helical" evidence="2">
    <location>
        <begin position="316"/>
        <end position="340"/>
    </location>
</feature>
<dbReference type="EMBL" id="CP036272">
    <property type="protein sequence ID" value="QDT61959.1"/>
    <property type="molecule type" value="Genomic_DNA"/>
</dbReference>
<accession>A0A517T0P3</accession>
<dbReference type="Pfam" id="PF02517">
    <property type="entry name" value="Rce1-like"/>
    <property type="match status" value="1"/>
</dbReference>
<dbReference type="AlphaFoldDB" id="A0A517T0P3"/>
<dbReference type="InterPro" id="IPR003675">
    <property type="entry name" value="Rce1/LyrA-like_dom"/>
</dbReference>
<name>A0A517T0P3_9BACT</name>
<keyword evidence="2" id="KW-1133">Transmembrane helix</keyword>
<feature type="transmembrane region" description="Helical" evidence="2">
    <location>
        <begin position="224"/>
        <end position="246"/>
    </location>
</feature>